<feature type="compositionally biased region" description="Basic and acidic residues" evidence="1">
    <location>
        <begin position="201"/>
        <end position="219"/>
    </location>
</feature>
<sequence length="429" mass="48589">MTVMRMASVWFTQRVYISVVLICSVTLMFSSYSRYQTTALTQFLLENRKCILAKTARLNAKKLWESMHTIVNVCSSKNYFATQHYENEVLDIDHIKTYTENFDCTIASYGLSQSFSVEQILSTEEPTCLLFAVDSDRSKGSHFKKIGEFFLTENLNKEGVAGGSSKQKRQKREAKDSAEPTLEEAEVPKEEQVKVRGSRLKSKDTEKDSNDVKEESEPAKEVINTKLEAVIENPSDRRGLSELKENNTKQHTIEEKVGKGTGLMNELNNGNAGLHNVVEKVQLKDGLNLDSNSFYPEGSLVGMRNSTNKSLVSDASNKWSGSEHKSKKKRVPAKIPKSILNMDLETFLLKHVKRNLIYQLSINVANGFDALEKLSSSKMRDLDICQVNIVLPKPAVKEIGQFASFFDDIMSKQYLMPVWVDFVDEEYTR</sequence>
<name>A0A0B1T066_OESDE</name>
<feature type="region of interest" description="Disordered" evidence="1">
    <location>
        <begin position="159"/>
        <end position="219"/>
    </location>
</feature>
<reference evidence="2 3" key="1">
    <citation type="submission" date="2014-03" db="EMBL/GenBank/DDBJ databases">
        <title>Draft genome of the hookworm Oesophagostomum dentatum.</title>
        <authorList>
            <person name="Mitreva M."/>
        </authorList>
    </citation>
    <scope>NUCLEOTIDE SEQUENCE [LARGE SCALE GENOMIC DNA]</scope>
    <source>
        <strain evidence="2 3">OD-Hann</strain>
    </source>
</reference>
<accession>A0A0B1T066</accession>
<dbReference type="OrthoDB" id="5892403at2759"/>
<dbReference type="EMBL" id="KN552498">
    <property type="protein sequence ID" value="KHJ90943.1"/>
    <property type="molecule type" value="Genomic_DNA"/>
</dbReference>
<keyword evidence="3" id="KW-1185">Reference proteome</keyword>
<dbReference type="Proteomes" id="UP000053660">
    <property type="component" value="Unassembled WGS sequence"/>
</dbReference>
<dbReference type="AlphaFoldDB" id="A0A0B1T066"/>
<evidence type="ECO:0000313" key="3">
    <source>
        <dbReference type="Proteomes" id="UP000053660"/>
    </source>
</evidence>
<gene>
    <name evidence="2" type="ORF">OESDEN_09198</name>
</gene>
<evidence type="ECO:0000313" key="2">
    <source>
        <dbReference type="EMBL" id="KHJ90943.1"/>
    </source>
</evidence>
<protein>
    <submittedName>
        <fullName evidence="2">Uncharacterized protein</fullName>
    </submittedName>
</protein>
<proteinExistence type="predicted"/>
<organism evidence="2 3">
    <name type="scientific">Oesophagostomum dentatum</name>
    <name type="common">Nodular worm</name>
    <dbReference type="NCBI Taxonomy" id="61180"/>
    <lineage>
        <taxon>Eukaryota</taxon>
        <taxon>Metazoa</taxon>
        <taxon>Ecdysozoa</taxon>
        <taxon>Nematoda</taxon>
        <taxon>Chromadorea</taxon>
        <taxon>Rhabditida</taxon>
        <taxon>Rhabditina</taxon>
        <taxon>Rhabditomorpha</taxon>
        <taxon>Strongyloidea</taxon>
        <taxon>Strongylidae</taxon>
        <taxon>Oesophagostomum</taxon>
    </lineage>
</organism>
<evidence type="ECO:0000256" key="1">
    <source>
        <dbReference type="SAM" id="MobiDB-lite"/>
    </source>
</evidence>